<dbReference type="Gene3D" id="1.20.120.450">
    <property type="entry name" value="dinb family like domain"/>
    <property type="match status" value="1"/>
</dbReference>
<evidence type="ECO:0000313" key="3">
    <source>
        <dbReference type="EMBL" id="MDT0491494.1"/>
    </source>
</evidence>
<evidence type="ECO:0000256" key="1">
    <source>
        <dbReference type="SAM" id="MobiDB-lite"/>
    </source>
</evidence>
<dbReference type="Pfam" id="PF11716">
    <property type="entry name" value="MDMPI_N"/>
    <property type="match status" value="1"/>
</dbReference>
<evidence type="ECO:0000313" key="4">
    <source>
        <dbReference type="Proteomes" id="UP001180556"/>
    </source>
</evidence>
<accession>A0ABU2W0X7</accession>
<dbReference type="EMBL" id="JAVRFG010000014">
    <property type="protein sequence ID" value="MDT0491494.1"/>
    <property type="molecule type" value="Genomic_DNA"/>
</dbReference>
<dbReference type="NCBIfam" id="TIGR03086">
    <property type="entry name" value="TIGR03086 family metal-binding protein"/>
    <property type="match status" value="1"/>
</dbReference>
<reference evidence="4" key="1">
    <citation type="submission" date="2023-07" db="EMBL/GenBank/DDBJ databases">
        <title>30 novel species of actinomycetes from the DSMZ collection.</title>
        <authorList>
            <person name="Nouioui I."/>
        </authorList>
    </citation>
    <scope>NUCLEOTIDE SEQUENCE [LARGE SCALE GENOMIC DNA]</scope>
    <source>
        <strain evidence="4">DSM 40932</strain>
    </source>
</reference>
<gene>
    <name evidence="3" type="ORF">RM717_13360</name>
</gene>
<dbReference type="InterPro" id="IPR017517">
    <property type="entry name" value="Maleyloyr_isom"/>
</dbReference>
<comment type="caution">
    <text evidence="3">The sequence shown here is derived from an EMBL/GenBank/DDBJ whole genome shotgun (WGS) entry which is preliminary data.</text>
</comment>
<dbReference type="InterPro" id="IPR017520">
    <property type="entry name" value="CHP03086"/>
</dbReference>
<dbReference type="Proteomes" id="UP001180556">
    <property type="component" value="Unassembled WGS sequence"/>
</dbReference>
<feature type="domain" description="Mycothiol-dependent maleylpyruvate isomerase metal-binding" evidence="2">
    <location>
        <begin position="18"/>
        <end position="141"/>
    </location>
</feature>
<dbReference type="SUPFAM" id="SSF109854">
    <property type="entry name" value="DinB/YfiT-like putative metalloenzymes"/>
    <property type="match status" value="1"/>
</dbReference>
<dbReference type="InterPro" id="IPR034660">
    <property type="entry name" value="DinB/YfiT-like"/>
</dbReference>
<sequence length="226" mass="22668">MNANSASASPPAPALDLEPAARRVAGLLAAIDDDLLGGPTPCPDYAVRELLGHLAGLAAAFRDAARKDLGASTALSPDASLPVLGDDWREVLPRRLEEVAAAWRSPAAWTGLTRAGGVELPGEVAGAVALNELVVHGWDLARATGQPYEAGEAELRSCAALLAPAGADTGGTGDTSNASGTSGTGGADSADSAGLFGPAVPVPDDAPLLDRVIGLSGRRPDWRPGS</sequence>
<feature type="compositionally biased region" description="Low complexity" evidence="1">
    <location>
        <begin position="174"/>
        <end position="195"/>
    </location>
</feature>
<name>A0ABU2W0X7_9ACTN</name>
<organism evidence="3 4">
    <name type="scientific">Streptomyces stephensoniae</name>
    <dbReference type="NCBI Taxonomy" id="3375367"/>
    <lineage>
        <taxon>Bacteria</taxon>
        <taxon>Bacillati</taxon>
        <taxon>Actinomycetota</taxon>
        <taxon>Actinomycetes</taxon>
        <taxon>Kitasatosporales</taxon>
        <taxon>Streptomycetaceae</taxon>
        <taxon>Streptomyces</taxon>
    </lineage>
</organism>
<evidence type="ECO:0000259" key="2">
    <source>
        <dbReference type="Pfam" id="PF11716"/>
    </source>
</evidence>
<proteinExistence type="predicted"/>
<keyword evidence="4" id="KW-1185">Reference proteome</keyword>
<dbReference type="NCBIfam" id="TIGR03083">
    <property type="entry name" value="maleylpyruvate isomerase family mycothiol-dependent enzyme"/>
    <property type="match status" value="1"/>
</dbReference>
<dbReference type="RefSeq" id="WP_311599397.1">
    <property type="nucleotide sequence ID" value="NZ_JAVRFG010000014.1"/>
</dbReference>
<protein>
    <submittedName>
        <fullName evidence="3">TIGR03086 family metal-binding protein</fullName>
    </submittedName>
</protein>
<dbReference type="InterPro" id="IPR024344">
    <property type="entry name" value="MDMPI_metal-binding"/>
</dbReference>
<feature type="region of interest" description="Disordered" evidence="1">
    <location>
        <begin position="167"/>
        <end position="206"/>
    </location>
</feature>